<dbReference type="NCBIfam" id="TIGR03765">
    <property type="entry name" value="ICE_PFL_4695"/>
    <property type="match status" value="1"/>
</dbReference>
<evidence type="ECO:0000313" key="1">
    <source>
        <dbReference type="EMBL" id="PLX61435.1"/>
    </source>
</evidence>
<dbReference type="InterPro" id="IPR021300">
    <property type="entry name" value="Integr_conj_element_PFL4695"/>
</dbReference>
<dbReference type="STRING" id="1111735.GCA_000428045_01762"/>
<proteinExistence type="predicted"/>
<organism evidence="1 2">
    <name type="scientific">Sedimenticola selenatireducens</name>
    <dbReference type="NCBI Taxonomy" id="191960"/>
    <lineage>
        <taxon>Bacteria</taxon>
        <taxon>Pseudomonadati</taxon>
        <taxon>Pseudomonadota</taxon>
        <taxon>Gammaproteobacteria</taxon>
        <taxon>Chromatiales</taxon>
        <taxon>Sedimenticolaceae</taxon>
        <taxon>Sedimenticola</taxon>
    </lineage>
</organism>
<dbReference type="RefSeq" id="WP_273439423.1">
    <property type="nucleotide sequence ID" value="NZ_PKUN01000017.1"/>
</dbReference>
<protein>
    <submittedName>
        <fullName evidence="1">Integrating conjugative element protein</fullName>
    </submittedName>
</protein>
<dbReference type="EMBL" id="PKUN01000017">
    <property type="protein sequence ID" value="PLX61435.1"/>
    <property type="molecule type" value="Genomic_DNA"/>
</dbReference>
<name>A0A2N6CW27_9GAMM</name>
<dbReference type="Pfam" id="PF11072">
    <property type="entry name" value="DUF2859"/>
    <property type="match status" value="1"/>
</dbReference>
<gene>
    <name evidence="1" type="ORF">C0630_10940</name>
</gene>
<comment type="caution">
    <text evidence="1">The sequence shown here is derived from an EMBL/GenBank/DDBJ whole genome shotgun (WGS) entry which is preliminary data.</text>
</comment>
<evidence type="ECO:0000313" key="2">
    <source>
        <dbReference type="Proteomes" id="UP000235015"/>
    </source>
</evidence>
<dbReference type="Proteomes" id="UP000235015">
    <property type="component" value="Unassembled WGS sequence"/>
</dbReference>
<accession>A0A2N6CW27</accession>
<sequence length="175" mass="19110">MRRSHASVFGWALISLLLIPVPVWAGVTVIYDSGDTRPLTPYLEILERTEPATDDPPINTPRQGAADVQALLPIRSPGLSPGPVRARSHHRPFARPFFLIGSDSLSRQWLLQHRDRLKSIGAVGMLVQAETREDLQAIASLSRGLPIMPASAADIATALNLTHYPVLISTQAIEQ</sequence>
<reference evidence="1 2" key="1">
    <citation type="submission" date="2017-11" db="EMBL/GenBank/DDBJ databases">
        <title>Genome-resolved metagenomics identifies genetic mobility, metabolic interactions, and unexpected diversity in perchlorate-reducing communities.</title>
        <authorList>
            <person name="Barnum T.P."/>
            <person name="Figueroa I.A."/>
            <person name="Carlstrom C.I."/>
            <person name="Lucas L.N."/>
            <person name="Engelbrektson A.L."/>
            <person name="Coates J.D."/>
        </authorList>
    </citation>
    <scope>NUCLEOTIDE SEQUENCE [LARGE SCALE GENOMIC DNA]</scope>
    <source>
        <strain evidence="1">BM301</strain>
    </source>
</reference>
<dbReference type="AlphaFoldDB" id="A0A2N6CW27"/>